<name>A0A2A2TNI0_9CYAN</name>
<organism evidence="2 3">
    <name type="scientific">Brunnivagina elsteri CCALA 953</name>
    <dbReference type="NCBI Taxonomy" id="987040"/>
    <lineage>
        <taxon>Bacteria</taxon>
        <taxon>Bacillati</taxon>
        <taxon>Cyanobacteriota</taxon>
        <taxon>Cyanophyceae</taxon>
        <taxon>Nostocales</taxon>
        <taxon>Calotrichaceae</taxon>
        <taxon>Brunnivagina</taxon>
    </lineage>
</organism>
<sequence length="73" mass="8276">MPFLDIAAIGLIIPIVGWGIGRVESLRGELQDLKVKVSRNEGKIEILEADFSSKLDIVIFRLRVLEEEVKQRD</sequence>
<evidence type="ECO:0000256" key="1">
    <source>
        <dbReference type="SAM" id="Coils"/>
    </source>
</evidence>
<feature type="coiled-coil region" evidence="1">
    <location>
        <begin position="23"/>
        <end position="50"/>
    </location>
</feature>
<comment type="caution">
    <text evidence="2">The sequence shown here is derived from an EMBL/GenBank/DDBJ whole genome shotgun (WGS) entry which is preliminary data.</text>
</comment>
<proteinExistence type="predicted"/>
<dbReference type="AlphaFoldDB" id="A0A2A2TNI0"/>
<keyword evidence="3" id="KW-1185">Reference proteome</keyword>
<dbReference type="RefSeq" id="WP_095720462.1">
    <property type="nucleotide sequence ID" value="NZ_NTFS01000025.1"/>
</dbReference>
<evidence type="ECO:0000313" key="3">
    <source>
        <dbReference type="Proteomes" id="UP000218238"/>
    </source>
</evidence>
<protein>
    <submittedName>
        <fullName evidence="2">Uncharacterized protein</fullName>
    </submittedName>
</protein>
<reference evidence="2 3" key="1">
    <citation type="submission" date="2017-08" db="EMBL/GenBank/DDBJ databases">
        <title>Draft genome sequence of filamentous cyanobacterium Calothrix elsteri CCALA 953.</title>
        <authorList>
            <person name="Gagunashvili A.N."/>
            <person name="Elster J."/>
            <person name="Andresson O.S."/>
        </authorList>
    </citation>
    <scope>NUCLEOTIDE SEQUENCE [LARGE SCALE GENOMIC DNA]</scope>
    <source>
        <strain evidence="2 3">CCALA 953</strain>
    </source>
</reference>
<dbReference type="Proteomes" id="UP000218238">
    <property type="component" value="Unassembled WGS sequence"/>
</dbReference>
<gene>
    <name evidence="2" type="ORF">CK510_03995</name>
</gene>
<evidence type="ECO:0000313" key="2">
    <source>
        <dbReference type="EMBL" id="PAX60039.1"/>
    </source>
</evidence>
<dbReference type="EMBL" id="NTFS01000025">
    <property type="protein sequence ID" value="PAX60039.1"/>
    <property type="molecule type" value="Genomic_DNA"/>
</dbReference>
<keyword evidence="1" id="KW-0175">Coiled coil</keyword>
<accession>A0A2A2TNI0</accession>